<feature type="domain" description="GIY-YIG" evidence="1">
    <location>
        <begin position="1"/>
        <end position="75"/>
    </location>
</feature>
<dbReference type="OrthoDB" id="1495241at2"/>
<name>A0A5C7B9R9_9BACT</name>
<dbReference type="InterPro" id="IPR035901">
    <property type="entry name" value="GIY-YIG_endonuc_sf"/>
</dbReference>
<protein>
    <submittedName>
        <fullName evidence="2">GIY-YIG nuclease family protein</fullName>
    </submittedName>
</protein>
<dbReference type="Proteomes" id="UP000321935">
    <property type="component" value="Unassembled WGS sequence"/>
</dbReference>
<comment type="caution">
    <text evidence="2">The sequence shown here is derived from an EMBL/GenBank/DDBJ whole genome shotgun (WGS) entry which is preliminary data.</text>
</comment>
<dbReference type="EMBL" id="VORW01000001">
    <property type="protein sequence ID" value="TXE14583.1"/>
    <property type="molecule type" value="Genomic_DNA"/>
</dbReference>
<dbReference type="Pfam" id="PF01541">
    <property type="entry name" value="GIY-YIG"/>
    <property type="match status" value="1"/>
</dbReference>
<evidence type="ECO:0000313" key="4">
    <source>
        <dbReference type="Proteomes" id="UP000321935"/>
    </source>
</evidence>
<dbReference type="Gene3D" id="3.40.1440.10">
    <property type="entry name" value="GIY-YIG endonuclease"/>
    <property type="match status" value="1"/>
</dbReference>
<organism evidence="2 4">
    <name type="scientific">Algoriphagus aquimarinus</name>
    <dbReference type="NCBI Taxonomy" id="237018"/>
    <lineage>
        <taxon>Bacteria</taxon>
        <taxon>Pseudomonadati</taxon>
        <taxon>Bacteroidota</taxon>
        <taxon>Cytophagia</taxon>
        <taxon>Cytophagales</taxon>
        <taxon>Cyclobacteriaceae</taxon>
        <taxon>Algoriphagus</taxon>
    </lineage>
</organism>
<dbReference type="EMBL" id="VORW01000001">
    <property type="protein sequence ID" value="TXE14582.1"/>
    <property type="molecule type" value="Genomic_DNA"/>
</dbReference>
<dbReference type="PROSITE" id="PS50164">
    <property type="entry name" value="GIY_YIG"/>
    <property type="match status" value="1"/>
</dbReference>
<dbReference type="InterPro" id="IPR000305">
    <property type="entry name" value="GIY-YIG_endonuc"/>
</dbReference>
<evidence type="ECO:0000313" key="3">
    <source>
        <dbReference type="EMBL" id="TXE14583.1"/>
    </source>
</evidence>
<accession>A0A5C7B9R9</accession>
<proteinExistence type="predicted"/>
<dbReference type="RefSeq" id="WP_092894394.1">
    <property type="nucleotide sequence ID" value="NZ_CAXBKE010000019.1"/>
</dbReference>
<evidence type="ECO:0000259" key="1">
    <source>
        <dbReference type="PROSITE" id="PS50164"/>
    </source>
</evidence>
<dbReference type="SUPFAM" id="SSF82771">
    <property type="entry name" value="GIY-YIG endonuclease"/>
    <property type="match status" value="1"/>
</dbReference>
<gene>
    <name evidence="2" type="ORF">ESV85_03175</name>
    <name evidence="3" type="ORF">ESV85_03180</name>
</gene>
<sequence length="75" mass="8945">MFTVYAISSIGKTYIYVGMTSNLEDRLNRHNSGYEKTTRPYHPFRLIYQKDFLTRALAREHEKFIKTTRGKRTIL</sequence>
<reference evidence="2 4" key="1">
    <citation type="submission" date="2019-08" db="EMBL/GenBank/DDBJ databases">
        <title>Genomes sequence of Algoriphagus aquimarinus ACAM450.</title>
        <authorList>
            <person name="Bowman J.P."/>
        </authorList>
    </citation>
    <scope>NUCLEOTIDE SEQUENCE [LARGE SCALE GENOMIC DNA]</scope>
    <source>
        <strain evidence="2 4">ACAM 450</strain>
    </source>
</reference>
<dbReference type="CDD" id="cd10449">
    <property type="entry name" value="GIY-YIG_SLX1_like"/>
    <property type="match status" value="1"/>
</dbReference>
<dbReference type="AlphaFoldDB" id="A0A5C7B9R9"/>
<evidence type="ECO:0000313" key="2">
    <source>
        <dbReference type="EMBL" id="TXE14582.1"/>
    </source>
</evidence>